<dbReference type="EMBL" id="BMHC01000001">
    <property type="protein sequence ID" value="GGI19103.1"/>
    <property type="molecule type" value="Genomic_DNA"/>
</dbReference>
<evidence type="ECO:0000313" key="1">
    <source>
        <dbReference type="EMBL" id="GGI19103.1"/>
    </source>
</evidence>
<dbReference type="AlphaFoldDB" id="A0AA87W041"/>
<reference evidence="1" key="1">
    <citation type="journal article" date="2014" name="Int. J. Syst. Evol. Microbiol.">
        <title>Complete genome sequence of Corynebacterium casei LMG S-19264T (=DSM 44701T), isolated from a smear-ripened cheese.</title>
        <authorList>
            <consortium name="US DOE Joint Genome Institute (JGI-PGF)"/>
            <person name="Walter F."/>
            <person name="Albersmeier A."/>
            <person name="Kalinowski J."/>
            <person name="Ruckert C."/>
        </authorList>
    </citation>
    <scope>NUCLEOTIDE SEQUENCE</scope>
    <source>
        <strain evidence="1">CGMCC 1.15034</strain>
    </source>
</reference>
<dbReference type="Proteomes" id="UP000625079">
    <property type="component" value="Unassembled WGS sequence"/>
</dbReference>
<sequence length="68" mass="7583">MGRVEVAQLGQRLFERAAHSSKRRGLFLDKLVVEDIDRRAKITGHGAQYNGARPGRATRGPGCRYFAL</sequence>
<name>A0AA87W041_9BRAD</name>
<proteinExistence type="predicted"/>
<reference evidence="1" key="2">
    <citation type="submission" date="2022-12" db="EMBL/GenBank/DDBJ databases">
        <authorList>
            <person name="Sun Q."/>
            <person name="Zhou Y."/>
        </authorList>
    </citation>
    <scope>NUCLEOTIDE SEQUENCE</scope>
    <source>
        <strain evidence="1">CGMCC 1.15034</strain>
    </source>
</reference>
<comment type="caution">
    <text evidence="1">The sequence shown here is derived from an EMBL/GenBank/DDBJ whole genome shotgun (WGS) entry which is preliminary data.</text>
</comment>
<evidence type="ECO:0000313" key="2">
    <source>
        <dbReference type="Proteomes" id="UP000625079"/>
    </source>
</evidence>
<accession>A0AA87W041</accession>
<organism evidence="1 2">
    <name type="scientific">Bradyrhizobium guangdongense</name>
    <dbReference type="NCBI Taxonomy" id="1325090"/>
    <lineage>
        <taxon>Bacteria</taxon>
        <taxon>Pseudomonadati</taxon>
        <taxon>Pseudomonadota</taxon>
        <taxon>Alphaproteobacteria</taxon>
        <taxon>Hyphomicrobiales</taxon>
        <taxon>Nitrobacteraceae</taxon>
        <taxon>Bradyrhizobium</taxon>
    </lineage>
</organism>
<gene>
    <name evidence="1" type="ORF">GCM10010987_02630</name>
</gene>
<protein>
    <submittedName>
        <fullName evidence="1">Uncharacterized protein</fullName>
    </submittedName>
</protein>